<accession>A0A9N9LVR1</accession>
<name>A0A9N9LVR1_9HELO</name>
<dbReference type="OrthoDB" id="2548233at2759"/>
<dbReference type="PANTHER" id="PTHR42034">
    <property type="entry name" value="CHROMOSOME 7, WHOLE GENOME SHOTGUN SEQUENCE-RELATED"/>
    <property type="match status" value="1"/>
</dbReference>
<proteinExistence type="predicted"/>
<dbReference type="AlphaFoldDB" id="A0A9N9LVR1"/>
<dbReference type="Gene3D" id="3.30.559.30">
    <property type="entry name" value="Nonribosomal peptide synthetase, condensation domain"/>
    <property type="match status" value="1"/>
</dbReference>
<dbReference type="Proteomes" id="UP000701801">
    <property type="component" value="Unassembled WGS sequence"/>
</dbReference>
<dbReference type="PANTHER" id="PTHR42034:SF1">
    <property type="entry name" value="CONDENSATION DOMAIN-CONTAINING PROTEIN"/>
    <property type="match status" value="1"/>
</dbReference>
<sequence length="331" mass="36757">MLFACYTSASSELMFLVSHWRVDALGVLMLLDRLFALLSSSPDVQSIVWRNDVAQISPSLEDAGASVGTGPEMEKYAQDFIAHHHQVALNTGGLPYRGDEKTPRTIPHSTASTTALIDACKKRHISVTAAVHAALANTVFSLDPVKGRPQYAAVMSVNIRPYLPAPYHTKSHACQTYVAGMTPAVDRESTFAEKTQTLTEFYRNAYSNKFMQALRLISGTHVKTLFAPRLAVDPEVPPQATQQRFSQQSGYHRKATCSTGVKIKITNFKFGVTMMTRQLLLYLWTFKGQLNLSVNYNDAYHDTASADDFLARICQVREQELGLELVHGHQC</sequence>
<protein>
    <recommendedName>
        <fullName evidence="3">Condensation domain-containing protein</fullName>
    </recommendedName>
</protein>
<dbReference type="InterPro" id="IPR023213">
    <property type="entry name" value="CAT-like_dom_sf"/>
</dbReference>
<keyword evidence="2" id="KW-1185">Reference proteome</keyword>
<dbReference type="EMBL" id="CAJVRM010000308">
    <property type="protein sequence ID" value="CAG8979387.1"/>
    <property type="molecule type" value="Genomic_DNA"/>
</dbReference>
<comment type="caution">
    <text evidence="1">The sequence shown here is derived from an EMBL/GenBank/DDBJ whole genome shotgun (WGS) entry which is preliminary data.</text>
</comment>
<evidence type="ECO:0000313" key="2">
    <source>
        <dbReference type="Proteomes" id="UP000701801"/>
    </source>
</evidence>
<organism evidence="1 2">
    <name type="scientific">Hymenoscyphus albidus</name>
    <dbReference type="NCBI Taxonomy" id="595503"/>
    <lineage>
        <taxon>Eukaryota</taxon>
        <taxon>Fungi</taxon>
        <taxon>Dikarya</taxon>
        <taxon>Ascomycota</taxon>
        <taxon>Pezizomycotina</taxon>
        <taxon>Leotiomycetes</taxon>
        <taxon>Helotiales</taxon>
        <taxon>Helotiaceae</taxon>
        <taxon>Hymenoscyphus</taxon>
    </lineage>
</organism>
<dbReference type="Gene3D" id="3.30.559.10">
    <property type="entry name" value="Chloramphenicol acetyltransferase-like domain"/>
    <property type="match status" value="1"/>
</dbReference>
<reference evidence="1" key="1">
    <citation type="submission" date="2021-07" db="EMBL/GenBank/DDBJ databases">
        <authorList>
            <person name="Durling M."/>
        </authorList>
    </citation>
    <scope>NUCLEOTIDE SEQUENCE</scope>
</reference>
<dbReference type="SUPFAM" id="SSF52777">
    <property type="entry name" value="CoA-dependent acyltransferases"/>
    <property type="match status" value="1"/>
</dbReference>
<gene>
    <name evidence="1" type="ORF">HYALB_00010274</name>
</gene>
<evidence type="ECO:0000313" key="1">
    <source>
        <dbReference type="EMBL" id="CAG8979387.1"/>
    </source>
</evidence>
<evidence type="ECO:0008006" key="3">
    <source>
        <dbReference type="Google" id="ProtNLM"/>
    </source>
</evidence>